<dbReference type="GO" id="GO:0046872">
    <property type="term" value="F:metal ion binding"/>
    <property type="evidence" value="ECO:0007669"/>
    <property type="project" value="UniProtKB-KW"/>
</dbReference>
<feature type="binding site" evidence="8">
    <location>
        <position position="88"/>
    </location>
    <ligand>
        <name>Mg(2+)</name>
        <dbReference type="ChEBI" id="CHEBI:18420"/>
        <label>1</label>
        <note>catalytic</note>
    </ligand>
</feature>
<dbReference type="GO" id="GO:0008934">
    <property type="term" value="F:inositol monophosphate 1-phosphatase activity"/>
    <property type="evidence" value="ECO:0007669"/>
    <property type="project" value="InterPro"/>
</dbReference>
<dbReference type="PANTHER" id="PTHR20854:SF4">
    <property type="entry name" value="INOSITOL-1-MONOPHOSPHATASE-RELATED"/>
    <property type="match status" value="1"/>
</dbReference>
<dbReference type="PRINTS" id="PR00378">
    <property type="entry name" value="LIIMPHPHTASE"/>
</dbReference>
<dbReference type="InterPro" id="IPR033942">
    <property type="entry name" value="IMPase"/>
</dbReference>
<evidence type="ECO:0000256" key="7">
    <source>
        <dbReference type="ARBA" id="ARBA00022842"/>
    </source>
</evidence>
<dbReference type="GO" id="GO:0007165">
    <property type="term" value="P:signal transduction"/>
    <property type="evidence" value="ECO:0007669"/>
    <property type="project" value="TreeGrafter"/>
</dbReference>
<feature type="binding site" evidence="8">
    <location>
        <position position="212"/>
    </location>
    <ligand>
        <name>Mg(2+)</name>
        <dbReference type="ChEBI" id="CHEBI:18420"/>
        <label>1</label>
        <note>catalytic</note>
    </ligand>
</feature>
<keyword evidence="7 8" id="KW-0460">Magnesium</keyword>
<dbReference type="SUPFAM" id="SSF56655">
    <property type="entry name" value="Carbohydrate phosphatase"/>
    <property type="match status" value="1"/>
</dbReference>
<dbReference type="EMBL" id="DSJL01000007">
    <property type="protein sequence ID" value="HEF64677.1"/>
    <property type="molecule type" value="Genomic_DNA"/>
</dbReference>
<dbReference type="GO" id="GO:0006021">
    <property type="term" value="P:inositol biosynthetic process"/>
    <property type="evidence" value="ECO:0007669"/>
    <property type="project" value="UniProtKB-UniPathway"/>
</dbReference>
<organism evidence="10">
    <name type="scientific">Thermomicrobium roseum</name>
    <dbReference type="NCBI Taxonomy" id="500"/>
    <lineage>
        <taxon>Bacteria</taxon>
        <taxon>Pseudomonadati</taxon>
        <taxon>Thermomicrobiota</taxon>
        <taxon>Thermomicrobia</taxon>
        <taxon>Thermomicrobiales</taxon>
        <taxon>Thermomicrobiaceae</taxon>
        <taxon>Thermomicrobium</taxon>
    </lineage>
</organism>
<reference evidence="10" key="1">
    <citation type="journal article" date="2020" name="mSystems">
        <title>Genome- and Community-Level Interaction Insights into Carbon Utilization and Element Cycling Functions of Hydrothermarchaeota in Hydrothermal Sediment.</title>
        <authorList>
            <person name="Zhou Z."/>
            <person name="Liu Y."/>
            <person name="Xu W."/>
            <person name="Pan J."/>
            <person name="Luo Z.H."/>
            <person name="Li M."/>
        </authorList>
    </citation>
    <scope>NUCLEOTIDE SEQUENCE [LARGE SCALE GENOMIC DNA]</scope>
    <source>
        <strain evidence="10">SpSt-222</strain>
    </source>
</reference>
<comment type="catalytic activity">
    <reaction evidence="1 9">
        <text>a myo-inositol phosphate + H2O = myo-inositol + phosphate</text>
        <dbReference type="Rhea" id="RHEA:24056"/>
        <dbReference type="ChEBI" id="CHEBI:15377"/>
        <dbReference type="ChEBI" id="CHEBI:17268"/>
        <dbReference type="ChEBI" id="CHEBI:43474"/>
        <dbReference type="ChEBI" id="CHEBI:84139"/>
        <dbReference type="EC" id="3.1.3.25"/>
    </reaction>
</comment>
<dbReference type="PRINTS" id="PR00377">
    <property type="entry name" value="IMPHPHTASES"/>
</dbReference>
<accession>A0A7C2B0Z3</accession>
<gene>
    <name evidence="10" type="ORF">ENP47_03595</name>
</gene>
<comment type="caution">
    <text evidence="10">The sequence shown here is derived from an EMBL/GenBank/DDBJ whole genome shotgun (WGS) entry which is preliminary data.</text>
</comment>
<dbReference type="GO" id="GO:0046854">
    <property type="term" value="P:phosphatidylinositol phosphate biosynthetic process"/>
    <property type="evidence" value="ECO:0007669"/>
    <property type="project" value="InterPro"/>
</dbReference>
<evidence type="ECO:0000256" key="6">
    <source>
        <dbReference type="ARBA" id="ARBA00022801"/>
    </source>
</evidence>
<dbReference type="UniPathway" id="UPA00823">
    <property type="reaction ID" value="UER00788"/>
</dbReference>
<dbReference type="InterPro" id="IPR020583">
    <property type="entry name" value="Inositol_monoP_metal-BS"/>
</dbReference>
<feature type="binding site" evidence="8">
    <location>
        <position position="68"/>
    </location>
    <ligand>
        <name>Mg(2+)</name>
        <dbReference type="ChEBI" id="CHEBI:18420"/>
        <label>1</label>
        <note>catalytic</note>
    </ligand>
</feature>
<dbReference type="PANTHER" id="PTHR20854">
    <property type="entry name" value="INOSITOL MONOPHOSPHATASE"/>
    <property type="match status" value="1"/>
</dbReference>
<evidence type="ECO:0000256" key="3">
    <source>
        <dbReference type="ARBA" id="ARBA00005152"/>
    </source>
</evidence>
<feature type="binding site" evidence="8">
    <location>
        <position position="85"/>
    </location>
    <ligand>
        <name>Mg(2+)</name>
        <dbReference type="ChEBI" id="CHEBI:18420"/>
        <label>1</label>
        <note>catalytic</note>
    </ligand>
</feature>
<dbReference type="Gene3D" id="3.30.540.10">
    <property type="entry name" value="Fructose-1,6-Bisphosphatase, subunit A, domain 1"/>
    <property type="match status" value="1"/>
</dbReference>
<dbReference type="InterPro" id="IPR020552">
    <property type="entry name" value="Inositol_monoPase_Li-sen"/>
</dbReference>
<dbReference type="AlphaFoldDB" id="A0A7C2B0Z3"/>
<dbReference type="InterPro" id="IPR020550">
    <property type="entry name" value="Inositol_monophosphatase_CS"/>
</dbReference>
<evidence type="ECO:0000256" key="8">
    <source>
        <dbReference type="PIRSR" id="PIRSR600760-2"/>
    </source>
</evidence>
<feature type="binding site" evidence="8">
    <location>
        <position position="87"/>
    </location>
    <ligand>
        <name>Mg(2+)</name>
        <dbReference type="ChEBI" id="CHEBI:18420"/>
        <label>1</label>
        <note>catalytic</note>
    </ligand>
</feature>
<keyword evidence="6 9" id="KW-0378">Hydrolase</keyword>
<dbReference type="Gene3D" id="3.40.190.80">
    <property type="match status" value="1"/>
</dbReference>
<evidence type="ECO:0000256" key="4">
    <source>
        <dbReference type="ARBA" id="ARBA00009759"/>
    </source>
</evidence>
<dbReference type="FunFam" id="3.30.540.10:FF:000003">
    <property type="entry name" value="Inositol-1-monophosphatase"/>
    <property type="match status" value="1"/>
</dbReference>
<dbReference type="InterPro" id="IPR000760">
    <property type="entry name" value="Inositol_monophosphatase-like"/>
</dbReference>
<evidence type="ECO:0000256" key="5">
    <source>
        <dbReference type="ARBA" id="ARBA00022723"/>
    </source>
</evidence>
<name>A0A7C2B0Z3_THERO</name>
<evidence type="ECO:0000256" key="2">
    <source>
        <dbReference type="ARBA" id="ARBA00001946"/>
    </source>
</evidence>
<sequence>MQAMATIRAVGVAAALAAGRLLRERLGRVREIRYKGAVNLVTEVDLASERLIVETIRSAFPDHALLTEEGTEQGTLDAPALWVIDPLDGTTNYAHGYPMFCVSIAFLRNGTPEFGVVYQPVLDELFVAERGVGAFLNGERLRVSGHQELRSALLATGFPYDLERRRQALAAFGRFTLTARAVRRDGSAALNLAYVAAGRFDGFWEQELSPWDTAAGVLLVEEAGGRVTDYFGHPYGFDQGTCVASNGLIHDAMLELLQRTNEVAE</sequence>
<dbReference type="PROSITE" id="PS00630">
    <property type="entry name" value="IMP_2"/>
    <property type="match status" value="1"/>
</dbReference>
<comment type="pathway">
    <text evidence="3">Polyol metabolism; myo-inositol biosynthesis; myo-inositol from D-glucose 6-phosphate: step 2/2.</text>
</comment>
<comment type="cofactor">
    <cofactor evidence="2 8 9">
        <name>Mg(2+)</name>
        <dbReference type="ChEBI" id="CHEBI:18420"/>
    </cofactor>
</comment>
<dbReference type="EC" id="3.1.3.25" evidence="9"/>
<keyword evidence="5 8" id="KW-0479">Metal-binding</keyword>
<comment type="similarity">
    <text evidence="4 9">Belongs to the inositol monophosphatase superfamily.</text>
</comment>
<dbReference type="PROSITE" id="PS00629">
    <property type="entry name" value="IMP_1"/>
    <property type="match status" value="1"/>
</dbReference>
<evidence type="ECO:0000256" key="1">
    <source>
        <dbReference type="ARBA" id="ARBA00001033"/>
    </source>
</evidence>
<evidence type="ECO:0000313" key="10">
    <source>
        <dbReference type="EMBL" id="HEF64677.1"/>
    </source>
</evidence>
<protein>
    <recommendedName>
        <fullName evidence="9">Inositol-1-monophosphatase</fullName>
        <ecNumber evidence="9">3.1.3.25</ecNumber>
    </recommendedName>
</protein>
<evidence type="ECO:0000256" key="9">
    <source>
        <dbReference type="RuleBase" id="RU364068"/>
    </source>
</evidence>
<dbReference type="Pfam" id="PF00459">
    <property type="entry name" value="Inositol_P"/>
    <property type="match status" value="1"/>
</dbReference>
<proteinExistence type="inferred from homology"/>
<dbReference type="CDD" id="cd01639">
    <property type="entry name" value="IMPase"/>
    <property type="match status" value="1"/>
</dbReference>